<evidence type="ECO:0000256" key="2">
    <source>
        <dbReference type="ARBA" id="ARBA00007531"/>
    </source>
</evidence>
<feature type="transmembrane region" description="Helical" evidence="8">
    <location>
        <begin position="25"/>
        <end position="47"/>
    </location>
</feature>
<evidence type="ECO:0000256" key="4">
    <source>
        <dbReference type="ARBA" id="ARBA00022692"/>
    </source>
</evidence>
<evidence type="ECO:0000256" key="3">
    <source>
        <dbReference type="ARBA" id="ARBA00022475"/>
    </source>
</evidence>
<reference evidence="10" key="1">
    <citation type="submission" date="2016-10" db="EMBL/GenBank/DDBJ databases">
        <authorList>
            <person name="Varghese N."/>
            <person name="Submissions S."/>
        </authorList>
    </citation>
    <scope>NUCLEOTIDE SEQUENCE [LARGE SCALE GENOMIC DNA]</scope>
    <source>
        <strain evidence="10">DSM 45460</strain>
    </source>
</reference>
<organism evidence="9 10">
    <name type="scientific">Actinopolyspora mzabensis</name>
    <dbReference type="NCBI Taxonomy" id="995066"/>
    <lineage>
        <taxon>Bacteria</taxon>
        <taxon>Bacillati</taxon>
        <taxon>Actinomycetota</taxon>
        <taxon>Actinomycetes</taxon>
        <taxon>Actinopolysporales</taxon>
        <taxon>Actinopolysporaceae</taxon>
        <taxon>Actinopolyspora</taxon>
    </lineage>
</organism>
<dbReference type="Gene3D" id="2.60.40.2880">
    <property type="entry name" value="MmpS1-5, C-terminal soluble domain"/>
    <property type="match status" value="1"/>
</dbReference>
<name>A0A1G8ZYG1_ACTMZ</name>
<dbReference type="Proteomes" id="UP000199213">
    <property type="component" value="Unassembled WGS sequence"/>
</dbReference>
<comment type="similarity">
    <text evidence="2">Belongs to the MmpS family.</text>
</comment>
<keyword evidence="3" id="KW-1003">Cell membrane</keyword>
<keyword evidence="6 8" id="KW-0472">Membrane</keyword>
<evidence type="ECO:0000256" key="6">
    <source>
        <dbReference type="ARBA" id="ARBA00023136"/>
    </source>
</evidence>
<evidence type="ECO:0000256" key="5">
    <source>
        <dbReference type="ARBA" id="ARBA00022989"/>
    </source>
</evidence>
<sequence>MNQPYSPYPGQQPPRQPTKRKKWPWVLGGFVALVVLGSAIGTAGGGGGNQPSAGGSSTESTQQAPDKPAQVVYEVTGSGTAGNISYGASGGVSQKTGATLPWKHTGPYDGGYDFFTLSAQNGNNGGEITCRITVDGEVIKENTSSEPYAVVSCSGNTGF</sequence>
<keyword evidence="5 8" id="KW-1133">Transmembrane helix</keyword>
<evidence type="ECO:0000256" key="1">
    <source>
        <dbReference type="ARBA" id="ARBA00004236"/>
    </source>
</evidence>
<proteinExistence type="inferred from homology"/>
<evidence type="ECO:0000256" key="7">
    <source>
        <dbReference type="SAM" id="MobiDB-lite"/>
    </source>
</evidence>
<dbReference type="Pfam" id="PF05423">
    <property type="entry name" value="Mycobact_memb"/>
    <property type="match status" value="1"/>
</dbReference>
<feature type="region of interest" description="Disordered" evidence="7">
    <location>
        <begin position="1"/>
        <end position="21"/>
    </location>
</feature>
<dbReference type="InterPro" id="IPR038468">
    <property type="entry name" value="MmpS_C"/>
</dbReference>
<comment type="subcellular location">
    <subcellularLocation>
        <location evidence="1">Cell membrane</location>
    </subcellularLocation>
</comment>
<evidence type="ECO:0000313" key="9">
    <source>
        <dbReference type="EMBL" id="SDK20021.1"/>
    </source>
</evidence>
<keyword evidence="10" id="KW-1185">Reference proteome</keyword>
<protein>
    <submittedName>
        <fullName evidence="9">Membrane protein</fullName>
    </submittedName>
</protein>
<dbReference type="GO" id="GO:0005886">
    <property type="term" value="C:plasma membrane"/>
    <property type="evidence" value="ECO:0007669"/>
    <property type="project" value="UniProtKB-SubCell"/>
</dbReference>
<evidence type="ECO:0000313" key="10">
    <source>
        <dbReference type="Proteomes" id="UP000199213"/>
    </source>
</evidence>
<feature type="region of interest" description="Disordered" evidence="7">
    <location>
        <begin position="44"/>
        <end position="70"/>
    </location>
</feature>
<feature type="compositionally biased region" description="Pro residues" evidence="7">
    <location>
        <begin position="1"/>
        <end position="16"/>
    </location>
</feature>
<dbReference type="AlphaFoldDB" id="A0A1G8ZYG1"/>
<accession>A0A1G8ZYG1</accession>
<dbReference type="RefSeq" id="WP_176797926.1">
    <property type="nucleotide sequence ID" value="NZ_FNFM01000005.1"/>
</dbReference>
<gene>
    <name evidence="9" type="ORF">SAMN04487820_105204</name>
</gene>
<dbReference type="InterPro" id="IPR008693">
    <property type="entry name" value="MmpS"/>
</dbReference>
<evidence type="ECO:0000256" key="8">
    <source>
        <dbReference type="SAM" id="Phobius"/>
    </source>
</evidence>
<dbReference type="EMBL" id="FNFM01000005">
    <property type="protein sequence ID" value="SDK20021.1"/>
    <property type="molecule type" value="Genomic_DNA"/>
</dbReference>
<keyword evidence="4 8" id="KW-0812">Transmembrane</keyword>